<gene>
    <name evidence="1" type="ORF">EDC30_10977</name>
</gene>
<reference evidence="1 2" key="1">
    <citation type="submission" date="2019-03" db="EMBL/GenBank/DDBJ databases">
        <title>Genomic Encyclopedia of Type Strains, Phase IV (KMG-IV): sequencing the most valuable type-strain genomes for metagenomic binning, comparative biology and taxonomic classification.</title>
        <authorList>
            <person name="Goeker M."/>
        </authorList>
    </citation>
    <scope>NUCLEOTIDE SEQUENCE [LARGE SCALE GENOMIC DNA]</scope>
    <source>
        <strain evidence="1 2">DSM 7445</strain>
    </source>
</reference>
<dbReference type="EMBL" id="SLZQ01000009">
    <property type="protein sequence ID" value="TCS35778.1"/>
    <property type="molecule type" value="Genomic_DNA"/>
</dbReference>
<protein>
    <submittedName>
        <fullName evidence="1">Uncharacterized protein</fullName>
    </submittedName>
</protein>
<proteinExistence type="predicted"/>
<dbReference type="RefSeq" id="WP_165973827.1">
    <property type="nucleotide sequence ID" value="NZ_SLZQ01000009.1"/>
</dbReference>
<dbReference type="AlphaFoldDB" id="A0A4R3HS69"/>
<dbReference type="Proteomes" id="UP000295382">
    <property type="component" value="Unassembled WGS sequence"/>
</dbReference>
<keyword evidence="2" id="KW-1185">Reference proteome</keyword>
<sequence length="51" mass="5810">MIMLLIASGVALALMGYRVTQWMREIPDRNEDFDAMSATAFIERRHSVSAH</sequence>
<comment type="caution">
    <text evidence="1">The sequence shown here is derived from an EMBL/GenBank/DDBJ whole genome shotgun (WGS) entry which is preliminary data.</text>
</comment>
<evidence type="ECO:0000313" key="1">
    <source>
        <dbReference type="EMBL" id="TCS35778.1"/>
    </source>
</evidence>
<evidence type="ECO:0000313" key="2">
    <source>
        <dbReference type="Proteomes" id="UP000295382"/>
    </source>
</evidence>
<name>A0A4R3HS69_PAULE</name>
<accession>A0A4R3HS69</accession>
<organism evidence="1 2">
    <name type="scientific">Paucimonas lemoignei</name>
    <name type="common">Pseudomonas lemoignei</name>
    <dbReference type="NCBI Taxonomy" id="29443"/>
    <lineage>
        <taxon>Bacteria</taxon>
        <taxon>Pseudomonadati</taxon>
        <taxon>Pseudomonadota</taxon>
        <taxon>Betaproteobacteria</taxon>
        <taxon>Burkholderiales</taxon>
        <taxon>Burkholderiaceae</taxon>
        <taxon>Paucimonas</taxon>
    </lineage>
</organism>